<dbReference type="RefSeq" id="WP_033102460.1">
    <property type="nucleotide sequence ID" value="NZ_JACEIP010000055.1"/>
</dbReference>
<accession>A0A7W1XDL1</accession>
<comment type="caution">
    <text evidence="1">The sequence shown here is derived from an EMBL/GenBank/DDBJ whole genome shotgun (WGS) entry which is preliminary data.</text>
</comment>
<dbReference type="EMBL" id="JACEIP010000055">
    <property type="protein sequence ID" value="MBA4544653.1"/>
    <property type="molecule type" value="Genomic_DNA"/>
</dbReference>
<dbReference type="PROSITE" id="PS51257">
    <property type="entry name" value="PROKAR_LIPOPROTEIN"/>
    <property type="match status" value="1"/>
</dbReference>
<name>A0A7W1XDL1_9BACL</name>
<protein>
    <submittedName>
        <fullName evidence="1">Uncharacterized protein</fullName>
    </submittedName>
</protein>
<dbReference type="AlphaFoldDB" id="A0A7W1XDL1"/>
<keyword evidence="2" id="KW-1185">Reference proteome</keyword>
<dbReference type="Proteomes" id="UP000530514">
    <property type="component" value="Unassembled WGS sequence"/>
</dbReference>
<organism evidence="1 2">
    <name type="scientific">Thermoactinomyces daqus</name>
    <dbReference type="NCBI Taxonomy" id="1329516"/>
    <lineage>
        <taxon>Bacteria</taxon>
        <taxon>Bacillati</taxon>
        <taxon>Bacillota</taxon>
        <taxon>Bacilli</taxon>
        <taxon>Bacillales</taxon>
        <taxon>Thermoactinomycetaceae</taxon>
        <taxon>Thermoactinomyces</taxon>
    </lineage>
</organism>
<proteinExistence type="predicted"/>
<evidence type="ECO:0000313" key="2">
    <source>
        <dbReference type="Proteomes" id="UP000530514"/>
    </source>
</evidence>
<reference evidence="1 2" key="1">
    <citation type="submission" date="2020-07" db="EMBL/GenBank/DDBJ databases">
        <authorList>
            <person name="Feng H."/>
        </authorList>
    </citation>
    <scope>NUCLEOTIDE SEQUENCE [LARGE SCALE GENOMIC DNA]</scope>
    <source>
        <strain evidence="2">s-11</strain>
    </source>
</reference>
<gene>
    <name evidence="1" type="ORF">H1164_17640</name>
</gene>
<sequence>MSKKKKFMLLLLPALASASLISFLVYSCVQIWIPPYDPDVVKHDVSNYLSKKYGIKDVMFEEIERPKCSEAGPCDSLHVSVTPYDKDYPRVTFTVFYGIKDKFCNDDYLERVWDSQADDDLSRDVELAMGLSTRDQVSIEVFNKGTPFKDPKTFPSYRDELDHWVEDVGIYVTKNGNVNKMDAAPKHPLTPERWRQEAETLVSLKKKLLAKGITEDQLKLFRLNVEYGKNSYTISMDKVSYDVETTFWYLQTLDPQSYQDKTRLE</sequence>
<evidence type="ECO:0000313" key="1">
    <source>
        <dbReference type="EMBL" id="MBA4544653.1"/>
    </source>
</evidence>